<dbReference type="Proteomes" id="UP000722336">
    <property type="component" value="Unassembled WGS sequence"/>
</dbReference>
<name>A0ABS6SC25_9SPHN</name>
<evidence type="ECO:0000256" key="5">
    <source>
        <dbReference type="ARBA" id="ARBA00023004"/>
    </source>
</evidence>
<comment type="function">
    <text evidence="6">Bifunctional enzyme with both catalase and broad-spectrum peroxidase activity.</text>
</comment>
<evidence type="ECO:0000256" key="1">
    <source>
        <dbReference type="ARBA" id="ARBA00022559"/>
    </source>
</evidence>
<evidence type="ECO:0000259" key="8">
    <source>
        <dbReference type="PROSITE" id="PS50873"/>
    </source>
</evidence>
<comment type="PTM">
    <text evidence="6">Formation of the three residue Trp-Tyr-Met cross-link is important for the catalase, but not the peroxidase activity of the enzyme.</text>
</comment>
<keyword evidence="6 7" id="KW-0376">Hydrogen peroxide</keyword>
<accession>A0ABS6SC25</accession>
<comment type="similarity">
    <text evidence="6 7">Belongs to the peroxidase family. Peroxidase/catalase subfamily.</text>
</comment>
<keyword evidence="6 7" id="KW-0732">Signal</keyword>
<keyword evidence="3 6" id="KW-0479">Metal-binding</keyword>
<feature type="active site" description="Proton acceptor" evidence="6">
    <location>
        <position position="114"/>
    </location>
</feature>
<evidence type="ECO:0000313" key="10">
    <source>
        <dbReference type="Proteomes" id="UP000722336"/>
    </source>
</evidence>
<comment type="catalytic activity">
    <reaction evidence="6 7">
        <text>H2O2 + AH2 = A + 2 H2O</text>
        <dbReference type="Rhea" id="RHEA:30275"/>
        <dbReference type="ChEBI" id="CHEBI:13193"/>
        <dbReference type="ChEBI" id="CHEBI:15377"/>
        <dbReference type="ChEBI" id="CHEBI:16240"/>
        <dbReference type="ChEBI" id="CHEBI:17499"/>
        <dbReference type="EC" id="1.11.1.21"/>
    </reaction>
</comment>
<dbReference type="PROSITE" id="PS00435">
    <property type="entry name" value="PEROXIDASE_1"/>
    <property type="match status" value="1"/>
</dbReference>
<feature type="site" description="Transition state stabilizer" evidence="6">
    <location>
        <position position="110"/>
    </location>
</feature>
<dbReference type="NCBIfam" id="TIGR00198">
    <property type="entry name" value="cat_per_HPI"/>
    <property type="match status" value="1"/>
</dbReference>
<dbReference type="HAMAP" id="MF_01961">
    <property type="entry name" value="Catal_peroxid"/>
    <property type="match status" value="1"/>
</dbReference>
<feature type="chain" id="PRO_5044937193" description="Catalase-peroxidase" evidence="6 7">
    <location>
        <begin position="28"/>
        <end position="750"/>
    </location>
</feature>
<dbReference type="GO" id="GO:0004601">
    <property type="term" value="F:peroxidase activity"/>
    <property type="evidence" value="ECO:0007669"/>
    <property type="project" value="UniProtKB-KW"/>
</dbReference>
<keyword evidence="10" id="KW-1185">Reference proteome</keyword>
<sequence precursor="true">MLRNSISLLALAAAATATITTATPAFAQGTATETQGKPIANDFWWPNQVDLSPLRTHVSESNPMGADFDYTRAFGALDLAAVKADINAALTDSQPWWPADYGNYGPFFIRMAWHSAGTYRLADGRGGAGGGQQRFEPLNSWPDNANLDKARRLLWPVKQKYGSSISWADLMVLTGNVALENMGFKTMGFAGGRIDDWEAELVDWGQEQEMLSDRTRYSGDRKLRRPLAAVQMGLIYVNPEGPGGVPDPLAAARDIRDTFGRMAMNDEETVALIAGGHTFGKAHGAHKPDECVGKEPAANGVEQQGMGWNNKCGTGVGADAVTSGLEGAWTASPAQWTTMYLDNLFAFDWVQTKSPAGATQWIPSDESAATMVPDAHDPDKRHAPIMFTTDLSLKFDPAYREISLRFRDNPEQFEAAFARAWFKLTHRDMGPRARYIGADAPAEVLLWQDPVPDVDHKLVDNAQIARLKAAVLNSGLSTAELVRTAWASAASFRGTDMRGGANGARLRLDPQTGWAVNNPAEITKVLGVLQRIQSDFNGAARGGARISLADLIVLGGAAAVEQAAKAAGHDVKVPFRPGRTDASQEQTDVEAFAVLEPKADGFRNYYAAADNHMSPTDALIERAALLNLTAPEMTALVGGMRSLGANTGGAAHGVFTDRAGALSTDFFVNLLDMGTVWTKSAAEDGIYEGRDRASGKVKWTATPVDLVFGSSAELRAVSEVYASRDGDRKFVDDFVSAWTRVMNNDRFDRT</sequence>
<dbReference type="PANTHER" id="PTHR30555:SF0">
    <property type="entry name" value="CATALASE-PEROXIDASE"/>
    <property type="match status" value="1"/>
</dbReference>
<dbReference type="EC" id="1.11.1.21" evidence="6 7"/>
<keyword evidence="5 6" id="KW-0408">Iron</keyword>
<dbReference type="InterPro" id="IPR000763">
    <property type="entry name" value="Catalase_peroxidase"/>
</dbReference>
<evidence type="ECO:0000256" key="6">
    <source>
        <dbReference type="HAMAP-Rule" id="MF_01961"/>
    </source>
</evidence>
<proteinExistence type="inferred from homology"/>
<dbReference type="InterPro" id="IPR019793">
    <property type="entry name" value="Peroxidases_heam-ligand_BS"/>
</dbReference>
<evidence type="ECO:0000256" key="3">
    <source>
        <dbReference type="ARBA" id="ARBA00022723"/>
    </source>
</evidence>
<comment type="subunit">
    <text evidence="6">Homodimer or homotetramer.</text>
</comment>
<dbReference type="EMBL" id="JAGSPA010000001">
    <property type="protein sequence ID" value="MBV7255969.1"/>
    <property type="molecule type" value="Genomic_DNA"/>
</dbReference>
<dbReference type="CDD" id="cd00649">
    <property type="entry name" value="catalase_peroxidase_1"/>
    <property type="match status" value="1"/>
</dbReference>
<dbReference type="Pfam" id="PF00141">
    <property type="entry name" value="peroxidase"/>
    <property type="match status" value="2"/>
</dbReference>
<protein>
    <recommendedName>
        <fullName evidence="6 7">Catalase-peroxidase</fullName>
        <shortName evidence="6">CP</shortName>
        <ecNumber evidence="6 7">1.11.1.21</ecNumber>
    </recommendedName>
    <alternativeName>
        <fullName evidence="6">Peroxidase/catalase</fullName>
    </alternativeName>
</protein>
<organism evidence="9 10">
    <name type="scientific">Pacificimonas pallii</name>
    <dbReference type="NCBI Taxonomy" id="2827236"/>
    <lineage>
        <taxon>Bacteria</taxon>
        <taxon>Pseudomonadati</taxon>
        <taxon>Pseudomonadota</taxon>
        <taxon>Alphaproteobacteria</taxon>
        <taxon>Sphingomonadales</taxon>
        <taxon>Sphingosinicellaceae</taxon>
        <taxon>Pacificimonas</taxon>
    </lineage>
</organism>
<dbReference type="InterPro" id="IPR019794">
    <property type="entry name" value="Peroxidases_AS"/>
</dbReference>
<keyword evidence="4 6" id="KW-0560">Oxidoreductase</keyword>
<dbReference type="RefSeq" id="WP_218444380.1">
    <property type="nucleotide sequence ID" value="NZ_JAGSPA010000001.1"/>
</dbReference>
<dbReference type="CDD" id="cd08200">
    <property type="entry name" value="catalase_peroxidase_2"/>
    <property type="match status" value="1"/>
</dbReference>
<evidence type="ECO:0000256" key="2">
    <source>
        <dbReference type="ARBA" id="ARBA00022617"/>
    </source>
</evidence>
<feature type="binding site" description="axial binding residue" evidence="6">
    <location>
        <position position="277"/>
    </location>
    <ligand>
        <name>heme b</name>
        <dbReference type="ChEBI" id="CHEBI:60344"/>
    </ligand>
    <ligandPart>
        <name>Fe</name>
        <dbReference type="ChEBI" id="CHEBI:18248"/>
    </ligandPart>
</feature>
<dbReference type="InterPro" id="IPR002016">
    <property type="entry name" value="Haem_peroxidase"/>
</dbReference>
<feature type="signal peptide" evidence="6 7">
    <location>
        <begin position="1"/>
        <end position="27"/>
    </location>
</feature>
<reference evidence="9 10" key="1">
    <citation type="submission" date="2021-04" db="EMBL/GenBank/DDBJ databases">
        <authorList>
            <person name="Pira H."/>
            <person name="Risdian C."/>
            <person name="Wink J."/>
        </authorList>
    </citation>
    <scope>NUCLEOTIDE SEQUENCE [LARGE SCALE GENOMIC DNA]</scope>
    <source>
        <strain evidence="9 10">WHA3</strain>
    </source>
</reference>
<comment type="catalytic activity">
    <reaction evidence="6 7">
        <text>2 H2O2 = O2 + 2 H2O</text>
        <dbReference type="Rhea" id="RHEA:20309"/>
        <dbReference type="ChEBI" id="CHEBI:15377"/>
        <dbReference type="ChEBI" id="CHEBI:15379"/>
        <dbReference type="ChEBI" id="CHEBI:16240"/>
        <dbReference type="EC" id="1.11.1.21"/>
    </reaction>
</comment>
<dbReference type="PROSITE" id="PS00436">
    <property type="entry name" value="PEROXIDASE_2"/>
    <property type="match status" value="1"/>
</dbReference>
<feature type="cross-link" description="Tryptophyl-tyrosyl-methioninium (Tyr-Met) (with Trp-113)" evidence="6">
    <location>
        <begin position="236"/>
        <end position="262"/>
    </location>
</feature>
<comment type="caution">
    <text evidence="6">Lacks conserved residue(s) required for the propagation of feature annotation.</text>
</comment>
<comment type="caution">
    <text evidence="9">The sequence shown here is derived from an EMBL/GenBank/DDBJ whole genome shotgun (WGS) entry which is preliminary data.</text>
</comment>
<dbReference type="PANTHER" id="PTHR30555">
    <property type="entry name" value="HYDROPEROXIDASE I, BIFUNCTIONAL CATALASE-PEROXIDASE"/>
    <property type="match status" value="1"/>
</dbReference>
<gene>
    <name evidence="6 9" type="primary">katG</name>
    <name evidence="9" type="ORF">KCG44_04130</name>
</gene>
<evidence type="ECO:0000313" key="9">
    <source>
        <dbReference type="EMBL" id="MBV7255969.1"/>
    </source>
</evidence>
<keyword evidence="2 6" id="KW-0349">Heme</keyword>
<feature type="domain" description="Plant heme peroxidase family profile" evidence="8">
    <location>
        <begin position="147"/>
        <end position="444"/>
    </location>
</feature>
<evidence type="ECO:0000256" key="7">
    <source>
        <dbReference type="RuleBase" id="RU003451"/>
    </source>
</evidence>
<keyword evidence="1 6" id="KW-0575">Peroxidase</keyword>
<comment type="cofactor">
    <cofactor evidence="6">
        <name>heme b</name>
        <dbReference type="ChEBI" id="CHEBI:60344"/>
    </cofactor>
    <text evidence="6">Binds 1 heme b (iron(II)-protoporphyrin IX) group per dimer.</text>
</comment>
<dbReference type="PROSITE" id="PS50873">
    <property type="entry name" value="PEROXIDASE_4"/>
    <property type="match status" value="1"/>
</dbReference>
<evidence type="ECO:0000256" key="4">
    <source>
        <dbReference type="ARBA" id="ARBA00023002"/>
    </source>
</evidence>
<dbReference type="NCBIfam" id="NF011635">
    <property type="entry name" value="PRK15061.1"/>
    <property type="match status" value="1"/>
</dbReference>